<gene>
    <name evidence="2" type="ORF">H9746_06645</name>
</gene>
<dbReference type="SUPFAM" id="SSF109604">
    <property type="entry name" value="HD-domain/PDEase-like"/>
    <property type="match status" value="1"/>
</dbReference>
<dbReference type="EMBL" id="DXIE01000036">
    <property type="protein sequence ID" value="HIV62500.1"/>
    <property type="molecule type" value="Genomic_DNA"/>
</dbReference>
<evidence type="ECO:0000259" key="1">
    <source>
        <dbReference type="Pfam" id="PF01966"/>
    </source>
</evidence>
<dbReference type="Pfam" id="PF01966">
    <property type="entry name" value="HD"/>
    <property type="match status" value="1"/>
</dbReference>
<evidence type="ECO:0000313" key="2">
    <source>
        <dbReference type="EMBL" id="HIV62500.1"/>
    </source>
</evidence>
<feature type="domain" description="HD" evidence="1">
    <location>
        <begin position="27"/>
        <end position="144"/>
    </location>
</feature>
<dbReference type="InterPro" id="IPR006674">
    <property type="entry name" value="HD_domain"/>
</dbReference>
<proteinExistence type="predicted"/>
<comment type="caution">
    <text evidence="2">The sequence shown here is derived from an EMBL/GenBank/DDBJ whole genome shotgun (WGS) entry which is preliminary data.</text>
</comment>
<dbReference type="Gene3D" id="1.10.3210.10">
    <property type="entry name" value="Hypothetical protein af1432"/>
    <property type="match status" value="1"/>
</dbReference>
<evidence type="ECO:0000313" key="3">
    <source>
        <dbReference type="Proteomes" id="UP000886808"/>
    </source>
</evidence>
<accession>A0A9D1PIQ4</accession>
<dbReference type="Proteomes" id="UP000886808">
    <property type="component" value="Unassembled WGS sequence"/>
</dbReference>
<protein>
    <submittedName>
        <fullName evidence="2">HD domain-containing protein</fullName>
    </submittedName>
</protein>
<dbReference type="AlphaFoldDB" id="A0A9D1PIQ4"/>
<dbReference type="InterPro" id="IPR003607">
    <property type="entry name" value="HD/PDEase_dom"/>
</dbReference>
<reference evidence="2" key="1">
    <citation type="journal article" date="2021" name="PeerJ">
        <title>Extensive microbial diversity within the chicken gut microbiome revealed by metagenomics and culture.</title>
        <authorList>
            <person name="Gilroy R."/>
            <person name="Ravi A."/>
            <person name="Getino M."/>
            <person name="Pursley I."/>
            <person name="Horton D.L."/>
            <person name="Alikhan N.F."/>
            <person name="Baker D."/>
            <person name="Gharbi K."/>
            <person name="Hall N."/>
            <person name="Watson M."/>
            <person name="Adriaenssens E.M."/>
            <person name="Foster-Nyarko E."/>
            <person name="Jarju S."/>
            <person name="Secka A."/>
            <person name="Antonio M."/>
            <person name="Oren A."/>
            <person name="Chaudhuri R.R."/>
            <person name="La Ragione R."/>
            <person name="Hildebrand F."/>
            <person name="Pallen M.J."/>
        </authorList>
    </citation>
    <scope>NUCLEOTIDE SEQUENCE</scope>
    <source>
        <strain evidence="2">CHK193-4272</strain>
    </source>
</reference>
<reference evidence="2" key="2">
    <citation type="submission" date="2021-04" db="EMBL/GenBank/DDBJ databases">
        <authorList>
            <person name="Gilroy R."/>
        </authorList>
    </citation>
    <scope>NUCLEOTIDE SEQUENCE</scope>
    <source>
        <strain evidence="2">CHK193-4272</strain>
    </source>
</reference>
<dbReference type="CDD" id="cd00077">
    <property type="entry name" value="HDc"/>
    <property type="match status" value="1"/>
</dbReference>
<sequence>MITGDILNHPLFIETRSLMHHGNGNTVYEHSLATAMTAYSISKKLGLSDELVCSTTRAALLHDFFGYDWHDDWFKNYLSQYSGWQRFKRMHAFIHGDIAAERAKEHFNLSERQLKAIKSHMFPVCFSVPTNCEAWIVTLSDKIVATREVSQTIASYISNIYKKILVSK</sequence>
<name>A0A9D1PIQ4_9FIRM</name>
<organism evidence="2 3">
    <name type="scientific">Candidatus Butyricicoccus avistercoris</name>
    <dbReference type="NCBI Taxonomy" id="2838518"/>
    <lineage>
        <taxon>Bacteria</taxon>
        <taxon>Bacillati</taxon>
        <taxon>Bacillota</taxon>
        <taxon>Clostridia</taxon>
        <taxon>Eubacteriales</taxon>
        <taxon>Butyricicoccaceae</taxon>
        <taxon>Butyricicoccus</taxon>
    </lineage>
</organism>